<dbReference type="InterPro" id="IPR006674">
    <property type="entry name" value="HD_domain"/>
</dbReference>
<sequence length="215" mass="24211">MDHSCRPASHAWGFPAETVPSHGIRTQSVYFQLGNERPRAKQGAEDDIEDLRMETPIEVVRTHGRDILASEGMQLEKTFMQHGDVSVYAHSVGAACMSIRIARALNIRLDERSLVRGALLHDYFLYDWHVPGPENHRHATMHARYALRNAERDFVLNDIERNVIERHMFPVNLRPPSTKEAAVLCLADKICATQETVAGFAKAALAFFRGPANDL</sequence>
<dbReference type="InterPro" id="IPR003607">
    <property type="entry name" value="HD/PDEase_dom"/>
</dbReference>
<protein>
    <submittedName>
        <fullName evidence="2">HDIG domain protein</fullName>
    </submittedName>
</protein>
<dbReference type="Pfam" id="PF01966">
    <property type="entry name" value="HD"/>
    <property type="match status" value="1"/>
</dbReference>
<keyword evidence="3" id="KW-1185">Reference proteome</keyword>
<dbReference type="SUPFAM" id="SSF109604">
    <property type="entry name" value="HD-domain/PDEase-like"/>
    <property type="match status" value="1"/>
</dbReference>
<evidence type="ECO:0000313" key="2">
    <source>
        <dbReference type="EMBL" id="EEZ61997.1"/>
    </source>
</evidence>
<evidence type="ECO:0000313" key="3">
    <source>
        <dbReference type="Proteomes" id="UP000006001"/>
    </source>
</evidence>
<dbReference type="Proteomes" id="UP000006001">
    <property type="component" value="Unassembled WGS sequence"/>
</dbReference>
<dbReference type="eggNOG" id="COG1418">
    <property type="taxonomic scope" value="Bacteria"/>
</dbReference>
<name>D0WE59_SLAES</name>
<proteinExistence type="predicted"/>
<dbReference type="HOGENOM" id="CLU_1282502_0_0_11"/>
<evidence type="ECO:0000259" key="1">
    <source>
        <dbReference type="Pfam" id="PF01966"/>
    </source>
</evidence>
<comment type="caution">
    <text evidence="2">The sequence shown here is derived from an EMBL/GenBank/DDBJ whole genome shotgun (WGS) entry which is preliminary data.</text>
</comment>
<dbReference type="CDD" id="cd00077">
    <property type="entry name" value="HDc"/>
    <property type="match status" value="1"/>
</dbReference>
<feature type="domain" description="HD" evidence="1">
    <location>
        <begin position="87"/>
        <end position="192"/>
    </location>
</feature>
<dbReference type="STRING" id="649764.HMPREF0762_00084"/>
<accession>D0WE59</accession>
<organism evidence="2 3">
    <name type="scientific">Slackia exigua (strain ATCC 700122 / DSM 15923 / CIP 105133 / JCM 11022 / KCTC 5966 / S-7)</name>
    <dbReference type="NCBI Taxonomy" id="649764"/>
    <lineage>
        <taxon>Bacteria</taxon>
        <taxon>Bacillati</taxon>
        <taxon>Actinomycetota</taxon>
        <taxon>Coriobacteriia</taxon>
        <taxon>Eggerthellales</taxon>
        <taxon>Eggerthellaceae</taxon>
        <taxon>Slackia</taxon>
    </lineage>
</organism>
<dbReference type="Gene3D" id="1.10.3210.10">
    <property type="entry name" value="Hypothetical protein af1432"/>
    <property type="match status" value="1"/>
</dbReference>
<dbReference type="AlphaFoldDB" id="D0WE59"/>
<gene>
    <name evidence="2" type="ORF">HMPREF0762_00084</name>
</gene>
<dbReference type="EMBL" id="ACUX02000004">
    <property type="protein sequence ID" value="EEZ61997.1"/>
    <property type="molecule type" value="Genomic_DNA"/>
</dbReference>
<reference evidence="2" key="1">
    <citation type="submission" date="2009-10" db="EMBL/GenBank/DDBJ databases">
        <authorList>
            <person name="Weinstock G."/>
            <person name="Sodergren E."/>
            <person name="Clifton S."/>
            <person name="Fulton L."/>
            <person name="Fulton B."/>
            <person name="Courtney L."/>
            <person name="Fronick C."/>
            <person name="Harrison M."/>
            <person name="Strong C."/>
            <person name="Farmer C."/>
            <person name="Delahaunty K."/>
            <person name="Markovic C."/>
            <person name="Hall O."/>
            <person name="Minx P."/>
            <person name="Tomlinson C."/>
            <person name="Mitreva M."/>
            <person name="Nelson J."/>
            <person name="Hou S."/>
            <person name="Wollam A."/>
            <person name="Pepin K.H."/>
            <person name="Johnson M."/>
            <person name="Bhonagiri V."/>
            <person name="Nash W.E."/>
            <person name="Warren W."/>
            <person name="Chinwalla A."/>
            <person name="Mardis E.R."/>
            <person name="Wilson R.K."/>
        </authorList>
    </citation>
    <scope>NUCLEOTIDE SEQUENCE [LARGE SCALE GENOMIC DNA]</scope>
    <source>
        <strain evidence="2">ATCC 700122</strain>
    </source>
</reference>